<protein>
    <recommendedName>
        <fullName evidence="1">GEVED domain-containing protein</fullName>
    </recommendedName>
</protein>
<dbReference type="EMBL" id="CAJOAX010002937">
    <property type="protein sequence ID" value="CAF3827410.1"/>
    <property type="molecule type" value="Genomic_DNA"/>
</dbReference>
<organism evidence="2 3">
    <name type="scientific">Rotaria sordida</name>
    <dbReference type="NCBI Taxonomy" id="392033"/>
    <lineage>
        <taxon>Eukaryota</taxon>
        <taxon>Metazoa</taxon>
        <taxon>Spiralia</taxon>
        <taxon>Gnathifera</taxon>
        <taxon>Rotifera</taxon>
        <taxon>Eurotatoria</taxon>
        <taxon>Bdelloidea</taxon>
        <taxon>Philodinida</taxon>
        <taxon>Philodinidae</taxon>
        <taxon>Rotaria</taxon>
    </lineage>
</organism>
<reference evidence="2" key="1">
    <citation type="submission" date="2021-02" db="EMBL/GenBank/DDBJ databases">
        <authorList>
            <person name="Nowell W R."/>
        </authorList>
    </citation>
    <scope>NUCLEOTIDE SEQUENCE</scope>
</reference>
<evidence type="ECO:0000259" key="1">
    <source>
        <dbReference type="Pfam" id="PF20009"/>
    </source>
</evidence>
<evidence type="ECO:0000313" key="2">
    <source>
        <dbReference type="EMBL" id="CAF3827410.1"/>
    </source>
</evidence>
<feature type="domain" description="GEVED" evidence="1">
    <location>
        <begin position="770"/>
        <end position="853"/>
    </location>
</feature>
<feature type="domain" description="GEVED" evidence="1">
    <location>
        <begin position="473"/>
        <end position="557"/>
    </location>
</feature>
<dbReference type="Proteomes" id="UP000663823">
    <property type="component" value="Unassembled WGS sequence"/>
</dbReference>
<name>A0A819DFP0_9BILA</name>
<evidence type="ECO:0000313" key="3">
    <source>
        <dbReference type="Proteomes" id="UP000663823"/>
    </source>
</evidence>
<proteinExistence type="predicted"/>
<gene>
    <name evidence="2" type="ORF">OTI717_LOCUS19779</name>
</gene>
<sequence length="861" mass="99002">MDAPYWISPNSRCALCINRIGLVQMPGEYGTSIQDDMRTRALSNDGRYRQHMSATATELTSTGCNLAQDVNVWIDLNDDGKFDESEIGAPYRWPVTSYMAEGIYDIQIYVPLIDDRYIRNGPHRMRISVVPTLDATPTSVVPHNVPCSPDVGKVVLVIMAGEHRTQIRDDQSTRAALAGNTRNYQHLAITLYEDTVYLLRIQFECTGSQNEDSVGNNCNLPHDVAASIDLNDDGRFNDIENAAPYRWPVTSYTPQGIYDLQIYVPDIDGTKTKSGPHRMRLDITLNEQYRQKCGKNYYRDTREYNITIVRKNMKQTVDIGGSYLTLSNAVCSKAHAKIVLVIMAGEKGSQIRDDTPLNTVIREDQNRHHLAVTLYENTIYRIRIQLDCDQPSSRGSFNINCNLAYDVNVYIDLNNDGRFDESESRVPHRWPLRSTMTLGIYDLEIPIPSIDGLTTKDGSHIMRIVVKSSEDRYLGMWIDFNNDGTFDDNTERIIPNHWYTDDPHMTQSDISFMIAQIDGRYYVGGQHRARIVLVQDTRNRKPCQNNGYGEVRDYTVNIIQKEVLQETHDTGYVNRYSQDPYVFETYCHDTRYLGMWIDFNNDGTFDDNTEQIIPNNWYRDDPRMTQSTIRFTIPQIDGRYYVGGQHRVRIVLVQDARNRKPCQNTGYGEVRDYTVNIIRKEVLKDTYDTGHSAIFSVSISGEQNTQIRDETRKCSSTNNYNDQSNLAVTLFDNTVYTVHIALSCVQQSGYGNTYSQDPYVFETYCRDTRYLGMWIDFNNDGTFDDNTERLVPNHSHRDDPHMTQSDISFMIAQIDGRYYAGGQHRMRIVLVQDARNRKGCQNTGYGEVRDYTVRIIQRPAY</sequence>
<dbReference type="InterPro" id="IPR045474">
    <property type="entry name" value="GEVED"/>
</dbReference>
<accession>A0A819DFP0</accession>
<dbReference type="AlphaFoldDB" id="A0A819DFP0"/>
<feature type="domain" description="GEVED" evidence="1">
    <location>
        <begin position="592"/>
        <end position="676"/>
    </location>
</feature>
<dbReference type="Pfam" id="PF20009">
    <property type="entry name" value="GEVED"/>
    <property type="match status" value="4"/>
</dbReference>
<feature type="domain" description="GEVED" evidence="1">
    <location>
        <begin position="70"/>
        <end position="135"/>
    </location>
</feature>
<comment type="caution">
    <text evidence="2">The sequence shown here is derived from an EMBL/GenBank/DDBJ whole genome shotgun (WGS) entry which is preliminary data.</text>
</comment>